<dbReference type="GO" id="GO:0005737">
    <property type="term" value="C:cytoplasm"/>
    <property type="evidence" value="ECO:0007669"/>
    <property type="project" value="UniProtKB-SubCell"/>
</dbReference>
<dbReference type="PIRSF" id="PIRSF004486">
    <property type="entry name" value="MraW"/>
    <property type="match status" value="1"/>
</dbReference>
<keyword evidence="3 6" id="KW-0489">Methyltransferase</keyword>
<dbReference type="EC" id="2.1.1.199" evidence="6"/>
<reference evidence="7 8" key="1">
    <citation type="submission" date="2018-11" db="EMBL/GenBank/DDBJ databases">
        <title>Genome sequencing and assembly of Anaerosphaera sp. nov., GS7-6-2.</title>
        <authorList>
            <person name="Rettenmaier R."/>
            <person name="Liebl W."/>
            <person name="Zverlov V."/>
        </authorList>
    </citation>
    <scope>NUCLEOTIDE SEQUENCE [LARGE SCALE GENOMIC DNA]</scope>
    <source>
        <strain evidence="7 8">GS7-6-2</strain>
    </source>
</reference>
<accession>A0A437S700</accession>
<dbReference type="GO" id="GO:0071424">
    <property type="term" value="F:rRNA (cytosine-N4-)-methyltransferase activity"/>
    <property type="evidence" value="ECO:0007669"/>
    <property type="project" value="UniProtKB-UniRule"/>
</dbReference>
<keyword evidence="2 6" id="KW-0698">rRNA processing</keyword>
<dbReference type="GO" id="GO:0070475">
    <property type="term" value="P:rRNA base methylation"/>
    <property type="evidence" value="ECO:0007669"/>
    <property type="project" value="UniProtKB-UniRule"/>
</dbReference>
<dbReference type="SUPFAM" id="SSF81799">
    <property type="entry name" value="Putative methyltransferase TM0872, insert domain"/>
    <property type="match status" value="1"/>
</dbReference>
<dbReference type="InterPro" id="IPR023397">
    <property type="entry name" value="SAM-dep_MeTrfase_MraW_recog"/>
</dbReference>
<keyword evidence="6" id="KW-0963">Cytoplasm</keyword>
<keyword evidence="4 6" id="KW-0808">Transferase</keyword>
<dbReference type="Pfam" id="PF01795">
    <property type="entry name" value="Methyltransf_5"/>
    <property type="match status" value="1"/>
</dbReference>
<feature type="binding site" evidence="6">
    <location>
        <position position="101"/>
    </location>
    <ligand>
        <name>S-adenosyl-L-methionine</name>
        <dbReference type="ChEBI" id="CHEBI:59789"/>
    </ligand>
</feature>
<dbReference type="OrthoDB" id="9806637at2"/>
<dbReference type="Gene3D" id="1.10.150.170">
    <property type="entry name" value="Putative methyltransferase TM0872, insert domain"/>
    <property type="match status" value="1"/>
</dbReference>
<protein>
    <recommendedName>
        <fullName evidence="6">Ribosomal RNA small subunit methyltransferase H</fullName>
        <ecNumber evidence="6">2.1.1.199</ecNumber>
    </recommendedName>
    <alternativeName>
        <fullName evidence="6">16S rRNA m(4)C1402 methyltransferase</fullName>
    </alternativeName>
    <alternativeName>
        <fullName evidence="6">rRNA (cytosine-N(4)-)-methyltransferase RsmH</fullName>
    </alternativeName>
</protein>
<feature type="binding site" evidence="6">
    <location>
        <position position="53"/>
    </location>
    <ligand>
        <name>S-adenosyl-L-methionine</name>
        <dbReference type="ChEBI" id="CHEBI:59789"/>
    </ligand>
</feature>
<keyword evidence="5 6" id="KW-0949">S-adenosyl-L-methionine</keyword>
<organism evidence="7 8">
    <name type="scientific">Anaerosphaera multitolerans</name>
    <dbReference type="NCBI Taxonomy" id="2487351"/>
    <lineage>
        <taxon>Bacteria</taxon>
        <taxon>Bacillati</taxon>
        <taxon>Bacillota</taxon>
        <taxon>Tissierellia</taxon>
        <taxon>Tissierellales</taxon>
        <taxon>Peptoniphilaceae</taxon>
        <taxon>Anaerosphaera</taxon>
    </lineage>
</organism>
<feature type="binding site" evidence="6">
    <location>
        <position position="108"/>
    </location>
    <ligand>
        <name>S-adenosyl-L-methionine</name>
        <dbReference type="ChEBI" id="CHEBI:59789"/>
    </ligand>
</feature>
<evidence type="ECO:0000256" key="3">
    <source>
        <dbReference type="ARBA" id="ARBA00022603"/>
    </source>
</evidence>
<dbReference type="PANTHER" id="PTHR11265">
    <property type="entry name" value="S-ADENOSYL-METHYLTRANSFERASE MRAW"/>
    <property type="match status" value="1"/>
</dbReference>
<dbReference type="Gene3D" id="3.40.50.150">
    <property type="entry name" value="Vaccinia Virus protein VP39"/>
    <property type="match status" value="1"/>
</dbReference>
<gene>
    <name evidence="6 7" type="primary">rsmH</name>
    <name evidence="7" type="ORF">EF514_05530</name>
</gene>
<comment type="caution">
    <text evidence="7">The sequence shown here is derived from an EMBL/GenBank/DDBJ whole genome shotgun (WGS) entry which is preliminary data.</text>
</comment>
<evidence type="ECO:0000256" key="6">
    <source>
        <dbReference type="HAMAP-Rule" id="MF_01007"/>
    </source>
</evidence>
<evidence type="ECO:0000313" key="7">
    <source>
        <dbReference type="EMBL" id="RVU54782.1"/>
    </source>
</evidence>
<sequence>MKFNHKPVLFDDTIELLNIKKDGIYLDGTLGGAGHSSEILRRLNGSGLLVGIDQDSSALKKAEEVLSEINSNYKLFKSNYKDFDSILDSLNIDKVDGFLLDLGVSSYQFDEGERGFSYNYDAKLDMRMDMSATFSAWDIVNGYSKEELTKILRDYSEEKWAARIADLIVKRRNEKPINTTFELVDIIKQAIPAPARRKKGHPAKKTFQALRIETNNELDILRMTIGRMIDRLKPGGRMAVISFHSLEDRIVKDTFKYYYLDCICPKETPVCVCGKKREVEIITRKPIIASEQELKDNNRAHSAKLRVVEKL</sequence>
<dbReference type="EMBL" id="RLIH01000006">
    <property type="protein sequence ID" value="RVU54782.1"/>
    <property type="molecule type" value="Genomic_DNA"/>
</dbReference>
<dbReference type="InterPro" id="IPR002903">
    <property type="entry name" value="RsmH"/>
</dbReference>
<dbReference type="NCBIfam" id="TIGR00006">
    <property type="entry name" value="16S rRNA (cytosine(1402)-N(4))-methyltransferase RsmH"/>
    <property type="match status" value="1"/>
</dbReference>
<evidence type="ECO:0000256" key="4">
    <source>
        <dbReference type="ARBA" id="ARBA00022679"/>
    </source>
</evidence>
<feature type="binding site" evidence="6">
    <location>
        <begin position="33"/>
        <end position="35"/>
    </location>
    <ligand>
        <name>S-adenosyl-L-methionine</name>
        <dbReference type="ChEBI" id="CHEBI:59789"/>
    </ligand>
</feature>
<comment type="similarity">
    <text evidence="1 6">Belongs to the methyltransferase superfamily. RsmH family.</text>
</comment>
<dbReference type="Proteomes" id="UP000288812">
    <property type="component" value="Unassembled WGS sequence"/>
</dbReference>
<comment type="subcellular location">
    <subcellularLocation>
        <location evidence="6">Cytoplasm</location>
    </subcellularLocation>
</comment>
<evidence type="ECO:0000313" key="8">
    <source>
        <dbReference type="Proteomes" id="UP000288812"/>
    </source>
</evidence>
<dbReference type="RefSeq" id="WP_127724435.1">
    <property type="nucleotide sequence ID" value="NZ_RLIH01000006.1"/>
</dbReference>
<dbReference type="AlphaFoldDB" id="A0A437S700"/>
<feature type="binding site" evidence="6">
    <location>
        <position position="80"/>
    </location>
    <ligand>
        <name>S-adenosyl-L-methionine</name>
        <dbReference type="ChEBI" id="CHEBI:59789"/>
    </ligand>
</feature>
<dbReference type="InterPro" id="IPR029063">
    <property type="entry name" value="SAM-dependent_MTases_sf"/>
</dbReference>
<name>A0A437S700_9FIRM</name>
<dbReference type="PANTHER" id="PTHR11265:SF0">
    <property type="entry name" value="12S RRNA N4-METHYLCYTIDINE METHYLTRANSFERASE"/>
    <property type="match status" value="1"/>
</dbReference>
<comment type="catalytic activity">
    <reaction evidence="6">
        <text>cytidine(1402) in 16S rRNA + S-adenosyl-L-methionine = N(4)-methylcytidine(1402) in 16S rRNA + S-adenosyl-L-homocysteine + H(+)</text>
        <dbReference type="Rhea" id="RHEA:42928"/>
        <dbReference type="Rhea" id="RHEA-COMP:10286"/>
        <dbReference type="Rhea" id="RHEA-COMP:10287"/>
        <dbReference type="ChEBI" id="CHEBI:15378"/>
        <dbReference type="ChEBI" id="CHEBI:57856"/>
        <dbReference type="ChEBI" id="CHEBI:59789"/>
        <dbReference type="ChEBI" id="CHEBI:74506"/>
        <dbReference type="ChEBI" id="CHEBI:82748"/>
        <dbReference type="EC" id="2.1.1.199"/>
    </reaction>
</comment>
<evidence type="ECO:0000256" key="5">
    <source>
        <dbReference type="ARBA" id="ARBA00022691"/>
    </source>
</evidence>
<comment type="function">
    <text evidence="6">Specifically methylates the N4 position of cytidine in position 1402 (C1402) of 16S rRNA.</text>
</comment>
<keyword evidence="8" id="KW-1185">Reference proteome</keyword>
<dbReference type="SUPFAM" id="SSF53335">
    <property type="entry name" value="S-adenosyl-L-methionine-dependent methyltransferases"/>
    <property type="match status" value="1"/>
</dbReference>
<evidence type="ECO:0000256" key="2">
    <source>
        <dbReference type="ARBA" id="ARBA00022552"/>
    </source>
</evidence>
<proteinExistence type="inferred from homology"/>
<evidence type="ECO:0000256" key="1">
    <source>
        <dbReference type="ARBA" id="ARBA00010396"/>
    </source>
</evidence>
<dbReference type="HAMAP" id="MF_01007">
    <property type="entry name" value="16SrRNA_methyltr_H"/>
    <property type="match status" value="1"/>
</dbReference>